<dbReference type="PANTHER" id="PTHR43156">
    <property type="entry name" value="STAGE II SPORULATION PROTEIN E-RELATED"/>
    <property type="match status" value="1"/>
</dbReference>
<evidence type="ECO:0000256" key="1">
    <source>
        <dbReference type="ARBA" id="ARBA00022801"/>
    </source>
</evidence>
<dbReference type="InterPro" id="IPR036457">
    <property type="entry name" value="PPM-type-like_dom_sf"/>
</dbReference>
<dbReference type="GO" id="GO:0016791">
    <property type="term" value="F:phosphatase activity"/>
    <property type="evidence" value="ECO:0007669"/>
    <property type="project" value="TreeGrafter"/>
</dbReference>
<keyword evidence="5" id="KW-1185">Reference proteome</keyword>
<dbReference type="Pfam" id="PF07228">
    <property type="entry name" value="SpoIIE"/>
    <property type="match status" value="1"/>
</dbReference>
<evidence type="ECO:0000259" key="3">
    <source>
        <dbReference type="PROSITE" id="PS50110"/>
    </source>
</evidence>
<dbReference type="AlphaFoldDB" id="A0A2M9XCV2"/>
<keyword evidence="2" id="KW-0597">Phosphoprotein</keyword>
<dbReference type="EMBL" id="NPDN01000005">
    <property type="protein sequence ID" value="PJZ25508.1"/>
    <property type="molecule type" value="Genomic_DNA"/>
</dbReference>
<evidence type="ECO:0000313" key="5">
    <source>
        <dbReference type="Proteomes" id="UP000232196"/>
    </source>
</evidence>
<dbReference type="SMART" id="SM00448">
    <property type="entry name" value="REC"/>
    <property type="match status" value="1"/>
</dbReference>
<dbReference type="OrthoDB" id="9802426at2"/>
<accession>A0A2M9XCV2</accession>
<dbReference type="InterPro" id="IPR011006">
    <property type="entry name" value="CheY-like_superfamily"/>
</dbReference>
<dbReference type="Pfam" id="PF00072">
    <property type="entry name" value="Response_reg"/>
    <property type="match status" value="1"/>
</dbReference>
<feature type="modified residue" description="4-aspartylphosphate" evidence="2">
    <location>
        <position position="58"/>
    </location>
</feature>
<dbReference type="InterPro" id="IPR052016">
    <property type="entry name" value="Bact_Sigma-Reg"/>
</dbReference>
<dbReference type="SUPFAM" id="SSF81606">
    <property type="entry name" value="PP2C-like"/>
    <property type="match status" value="1"/>
</dbReference>
<organism evidence="4 5">
    <name type="scientific">Leptospira hartskeerlii</name>
    <dbReference type="NCBI Taxonomy" id="2023177"/>
    <lineage>
        <taxon>Bacteria</taxon>
        <taxon>Pseudomonadati</taxon>
        <taxon>Spirochaetota</taxon>
        <taxon>Spirochaetia</taxon>
        <taxon>Leptospirales</taxon>
        <taxon>Leptospiraceae</taxon>
        <taxon>Leptospira</taxon>
    </lineage>
</organism>
<dbReference type="SMART" id="SM00331">
    <property type="entry name" value="PP2C_SIG"/>
    <property type="match status" value="1"/>
</dbReference>
<dbReference type="Gene3D" id="3.40.50.2300">
    <property type="match status" value="1"/>
</dbReference>
<comment type="caution">
    <text evidence="4">The sequence shown here is derived from an EMBL/GenBank/DDBJ whole genome shotgun (WGS) entry which is preliminary data.</text>
</comment>
<dbReference type="SUPFAM" id="SSF52172">
    <property type="entry name" value="CheY-like"/>
    <property type="match status" value="1"/>
</dbReference>
<dbReference type="PANTHER" id="PTHR43156:SF2">
    <property type="entry name" value="STAGE II SPORULATION PROTEIN E"/>
    <property type="match status" value="1"/>
</dbReference>
<protein>
    <submittedName>
        <fullName evidence="4">Transcriptional regulator</fullName>
    </submittedName>
</protein>
<evidence type="ECO:0000313" key="4">
    <source>
        <dbReference type="EMBL" id="PJZ25508.1"/>
    </source>
</evidence>
<dbReference type="Proteomes" id="UP000232196">
    <property type="component" value="Unassembled WGS sequence"/>
</dbReference>
<dbReference type="InterPro" id="IPR001789">
    <property type="entry name" value="Sig_transdc_resp-reg_receiver"/>
</dbReference>
<evidence type="ECO:0000256" key="2">
    <source>
        <dbReference type="PROSITE-ProRule" id="PRU00169"/>
    </source>
</evidence>
<keyword evidence="1" id="KW-0378">Hydrolase</keyword>
<sequence length="367" mass="41156">MTSITIKPEILIIDDDRDVGEALEILLSKLGYNSTFFDSVEKGKEYFEKETNPIVFLDIHMPKTSGLDVLPYFKNLNPATQVIMMTGERDINNVVTSLTHKASDFLLKPFSLQTVRIAVQRALDYYTLLKEKEARDENIMRDLRLASKIQKKILSVPVISPLEVVVDNTPASYVSGDFYVLSKIENKVMVLLGDIEDHGVTSGLIGLLMTSIAREAYKENQDPSHVLKRMNLELAQEIGTHSLTAAVAVIDLGKKTICYARGGHPFPVLYQAAGQKLLNEKSGQLLGIMDALEFESHEIPYESGDVLFLYSDGLLNSLSSPLFKELEDVRKKGLSIEDYQEAINTFSKVSLPTREFRDDSSYLLLRL</sequence>
<gene>
    <name evidence="4" type="ORF">CH357_11380</name>
</gene>
<dbReference type="Gene3D" id="3.60.40.10">
    <property type="entry name" value="PPM-type phosphatase domain"/>
    <property type="match status" value="1"/>
</dbReference>
<dbReference type="InterPro" id="IPR001932">
    <property type="entry name" value="PPM-type_phosphatase-like_dom"/>
</dbReference>
<feature type="domain" description="Response regulatory" evidence="3">
    <location>
        <begin position="9"/>
        <end position="123"/>
    </location>
</feature>
<dbReference type="RefSeq" id="WP_100706860.1">
    <property type="nucleotide sequence ID" value="NZ_NPDL01000011.1"/>
</dbReference>
<name>A0A2M9XCV2_9LEPT</name>
<dbReference type="GO" id="GO:0000160">
    <property type="term" value="P:phosphorelay signal transduction system"/>
    <property type="evidence" value="ECO:0007669"/>
    <property type="project" value="InterPro"/>
</dbReference>
<proteinExistence type="predicted"/>
<dbReference type="PROSITE" id="PS50110">
    <property type="entry name" value="RESPONSE_REGULATORY"/>
    <property type="match status" value="1"/>
</dbReference>
<reference evidence="4 5" key="1">
    <citation type="submission" date="2017-07" db="EMBL/GenBank/DDBJ databases">
        <title>Leptospira spp. isolated from tropical soils.</title>
        <authorList>
            <person name="Thibeaux R."/>
            <person name="Iraola G."/>
            <person name="Ferres I."/>
            <person name="Bierque E."/>
            <person name="Girault D."/>
            <person name="Soupe-Gilbert M.-E."/>
            <person name="Picardeau M."/>
            <person name="Goarant C."/>
        </authorList>
    </citation>
    <scope>NUCLEOTIDE SEQUENCE [LARGE SCALE GENOMIC DNA]</scope>
    <source>
        <strain evidence="4 5">MCA1-C-A1</strain>
    </source>
</reference>